<evidence type="ECO:0000313" key="3">
    <source>
        <dbReference type="Proteomes" id="UP001066276"/>
    </source>
</evidence>
<dbReference type="AlphaFoldDB" id="A0AAV7QCR3"/>
<feature type="compositionally biased region" description="Polar residues" evidence="1">
    <location>
        <begin position="73"/>
        <end position="88"/>
    </location>
</feature>
<name>A0AAV7QCR3_PLEWA</name>
<dbReference type="Proteomes" id="UP001066276">
    <property type="component" value="Chromosome 6"/>
</dbReference>
<organism evidence="2 3">
    <name type="scientific">Pleurodeles waltl</name>
    <name type="common">Iberian ribbed newt</name>
    <dbReference type="NCBI Taxonomy" id="8319"/>
    <lineage>
        <taxon>Eukaryota</taxon>
        <taxon>Metazoa</taxon>
        <taxon>Chordata</taxon>
        <taxon>Craniata</taxon>
        <taxon>Vertebrata</taxon>
        <taxon>Euteleostomi</taxon>
        <taxon>Amphibia</taxon>
        <taxon>Batrachia</taxon>
        <taxon>Caudata</taxon>
        <taxon>Salamandroidea</taxon>
        <taxon>Salamandridae</taxon>
        <taxon>Pleurodelinae</taxon>
        <taxon>Pleurodeles</taxon>
    </lineage>
</organism>
<feature type="compositionally biased region" description="Basic and acidic residues" evidence="1">
    <location>
        <begin position="14"/>
        <end position="68"/>
    </location>
</feature>
<evidence type="ECO:0000313" key="2">
    <source>
        <dbReference type="EMBL" id="KAJ1136945.1"/>
    </source>
</evidence>
<accession>A0AAV7QCR3</accession>
<comment type="caution">
    <text evidence="2">The sequence shown here is derived from an EMBL/GenBank/DDBJ whole genome shotgun (WGS) entry which is preliminary data.</text>
</comment>
<evidence type="ECO:0000256" key="1">
    <source>
        <dbReference type="SAM" id="MobiDB-lite"/>
    </source>
</evidence>
<sequence length="101" mass="11489">MGMLTDASNPDFRVFGRKERTDSQEGEEFRTTERKTNEERTPNAEKERLHLGKTPDAENERIYLEETPRPVTRISQGTQTQSTMSPATTLEGHGSARYGPF</sequence>
<feature type="region of interest" description="Disordered" evidence="1">
    <location>
        <begin position="1"/>
        <end position="101"/>
    </location>
</feature>
<proteinExistence type="predicted"/>
<protein>
    <submittedName>
        <fullName evidence="2">Uncharacterized protein</fullName>
    </submittedName>
</protein>
<keyword evidence="3" id="KW-1185">Reference proteome</keyword>
<dbReference type="EMBL" id="JANPWB010000010">
    <property type="protein sequence ID" value="KAJ1136945.1"/>
    <property type="molecule type" value="Genomic_DNA"/>
</dbReference>
<reference evidence="2" key="1">
    <citation type="journal article" date="2022" name="bioRxiv">
        <title>Sequencing and chromosome-scale assembly of the giantPleurodeles waltlgenome.</title>
        <authorList>
            <person name="Brown T."/>
            <person name="Elewa A."/>
            <person name="Iarovenko S."/>
            <person name="Subramanian E."/>
            <person name="Araus A.J."/>
            <person name="Petzold A."/>
            <person name="Susuki M."/>
            <person name="Suzuki K.-i.T."/>
            <person name="Hayashi T."/>
            <person name="Toyoda A."/>
            <person name="Oliveira C."/>
            <person name="Osipova E."/>
            <person name="Leigh N.D."/>
            <person name="Simon A."/>
            <person name="Yun M.H."/>
        </authorList>
    </citation>
    <scope>NUCLEOTIDE SEQUENCE</scope>
    <source>
        <strain evidence="2">20211129_DDA</strain>
        <tissue evidence="2">Liver</tissue>
    </source>
</reference>
<gene>
    <name evidence="2" type="ORF">NDU88_003358</name>
</gene>